<evidence type="ECO:0000256" key="1">
    <source>
        <dbReference type="ARBA" id="ARBA00004651"/>
    </source>
</evidence>
<evidence type="ECO:0000313" key="11">
    <source>
        <dbReference type="EMBL" id="ELT87314.1"/>
    </source>
</evidence>
<organism evidence="11">
    <name type="scientific">Capitella teleta</name>
    <name type="common">Polychaete worm</name>
    <dbReference type="NCBI Taxonomy" id="283909"/>
    <lineage>
        <taxon>Eukaryota</taxon>
        <taxon>Metazoa</taxon>
        <taxon>Spiralia</taxon>
        <taxon>Lophotrochozoa</taxon>
        <taxon>Annelida</taxon>
        <taxon>Polychaeta</taxon>
        <taxon>Sedentaria</taxon>
        <taxon>Scolecida</taxon>
        <taxon>Capitellidae</taxon>
        <taxon>Capitella</taxon>
    </lineage>
</organism>
<dbReference type="HOGENOM" id="CLU_019853_4_0_1"/>
<keyword evidence="6 10" id="KW-0472">Membrane</keyword>
<evidence type="ECO:0008006" key="14">
    <source>
        <dbReference type="Google" id="ProtNLM"/>
    </source>
</evidence>
<dbReference type="Pfam" id="PF01130">
    <property type="entry name" value="CD36"/>
    <property type="match status" value="1"/>
</dbReference>
<evidence type="ECO:0000313" key="13">
    <source>
        <dbReference type="Proteomes" id="UP000014760"/>
    </source>
</evidence>
<accession>R7T8I8</accession>
<keyword evidence="9" id="KW-0325">Glycoprotein</keyword>
<dbReference type="EnsemblMetazoa" id="CapteT189109">
    <property type="protein sequence ID" value="CapteP189109"/>
    <property type="gene ID" value="CapteG189109"/>
</dbReference>
<evidence type="ECO:0000256" key="6">
    <source>
        <dbReference type="ARBA" id="ARBA00023136"/>
    </source>
</evidence>
<dbReference type="InterPro" id="IPR002159">
    <property type="entry name" value="CD36_fam"/>
</dbReference>
<dbReference type="InterPro" id="IPR005428">
    <property type="entry name" value="CD36/SCARB1/SNMP1"/>
</dbReference>
<evidence type="ECO:0000256" key="2">
    <source>
        <dbReference type="ARBA" id="ARBA00010532"/>
    </source>
</evidence>
<keyword evidence="7" id="KW-1015">Disulfide bond</keyword>
<name>R7T8I8_CAPTE</name>
<sequence>MPLLVAELLGREESMCLDKLCCYGLAGAVVLLVAGITSPATHLVVRNEITRRVVLENGSMLYGIWQNPTESIPVYLQFYPFDVMNPDEVTAGGKPYVVERGPYTYREYREKYDIKFNDNGTVSYRENVFYKFDSEMSNGEETDCITTVNMVLLAFANAMKFSPPVLRQAASIILSLTKESVFHTISIRDLVWGYDDPLLVLGNSMFPSFFYTSKVGILAGKNNTDYGEMTVFTGVDDLKKLGIIDKFNGTKHLPFWTTPYANMINGSDGSIIPPFLSKSDRLYVFSPDICRSVYGVYHDTITHGDVPVHEFVAADAVLVSPDINPDNIGFCTPQDKCFKSGVLNITQCKTVDNFHIPLQLSLPHFLKADPEYRNSVSNLHPDERQHTTQTLVEPNSGILFHVAKRMQMNILLQNYSDVEYLHDVPSLVFPILWMNETASIDEKHAQMILHQLIIPLKIVEIFQICLVAIGIIMLLTAVGFAVWKKSKSGSTAQLFTIESISYLIKLK</sequence>
<evidence type="ECO:0000256" key="10">
    <source>
        <dbReference type="SAM" id="Phobius"/>
    </source>
</evidence>
<keyword evidence="3" id="KW-1003">Cell membrane</keyword>
<protein>
    <recommendedName>
        <fullName evidence="14">Scavenger receptor class B member 1</fullName>
    </recommendedName>
</protein>
<reference evidence="11 13" key="2">
    <citation type="journal article" date="2013" name="Nature">
        <title>Insights into bilaterian evolution from three spiralian genomes.</title>
        <authorList>
            <person name="Simakov O."/>
            <person name="Marletaz F."/>
            <person name="Cho S.J."/>
            <person name="Edsinger-Gonzales E."/>
            <person name="Havlak P."/>
            <person name="Hellsten U."/>
            <person name="Kuo D.H."/>
            <person name="Larsson T."/>
            <person name="Lv J."/>
            <person name="Arendt D."/>
            <person name="Savage R."/>
            <person name="Osoegawa K."/>
            <person name="de Jong P."/>
            <person name="Grimwood J."/>
            <person name="Chapman J.A."/>
            <person name="Shapiro H."/>
            <person name="Aerts A."/>
            <person name="Otillar R.P."/>
            <person name="Terry A.Y."/>
            <person name="Boore J.L."/>
            <person name="Grigoriev I.V."/>
            <person name="Lindberg D.R."/>
            <person name="Seaver E.C."/>
            <person name="Weisblat D.A."/>
            <person name="Putnam N.H."/>
            <person name="Rokhsar D.S."/>
        </authorList>
    </citation>
    <scope>NUCLEOTIDE SEQUENCE</scope>
    <source>
        <strain evidence="11 13">I ESC-2004</strain>
    </source>
</reference>
<dbReference type="PRINTS" id="PR01609">
    <property type="entry name" value="CD36FAMILY"/>
</dbReference>
<comment type="subcellular location">
    <subcellularLocation>
        <location evidence="1">Cell membrane</location>
        <topology evidence="1">Multi-pass membrane protein</topology>
    </subcellularLocation>
</comment>
<proteinExistence type="inferred from homology"/>
<dbReference type="OrthoDB" id="18585at2759"/>
<dbReference type="PANTHER" id="PTHR11923:SF51">
    <property type="entry name" value="LYSOSOME MEMBRANE PROTEIN 2"/>
    <property type="match status" value="1"/>
</dbReference>
<feature type="transmembrane region" description="Helical" evidence="10">
    <location>
        <begin position="461"/>
        <end position="483"/>
    </location>
</feature>
<dbReference type="STRING" id="283909.R7T8I8"/>
<dbReference type="FunCoup" id="R7T8I8">
    <property type="interactions" value="360"/>
</dbReference>
<gene>
    <name evidence="11" type="ORF">CAPTEDRAFT_189109</name>
</gene>
<evidence type="ECO:0000256" key="7">
    <source>
        <dbReference type="ARBA" id="ARBA00023157"/>
    </source>
</evidence>
<comment type="similarity">
    <text evidence="2">Belongs to the CD36 family.</text>
</comment>
<dbReference type="GO" id="GO:0005737">
    <property type="term" value="C:cytoplasm"/>
    <property type="evidence" value="ECO:0007669"/>
    <property type="project" value="TreeGrafter"/>
</dbReference>
<dbReference type="PANTHER" id="PTHR11923">
    <property type="entry name" value="SCAVENGER RECEPTOR CLASS B TYPE-1 SR-B1"/>
    <property type="match status" value="1"/>
</dbReference>
<dbReference type="GO" id="GO:0005044">
    <property type="term" value="F:scavenger receptor activity"/>
    <property type="evidence" value="ECO:0007669"/>
    <property type="project" value="TreeGrafter"/>
</dbReference>
<evidence type="ECO:0000256" key="9">
    <source>
        <dbReference type="ARBA" id="ARBA00023180"/>
    </source>
</evidence>
<evidence type="ECO:0000256" key="4">
    <source>
        <dbReference type="ARBA" id="ARBA00022692"/>
    </source>
</evidence>
<keyword evidence="8" id="KW-0675">Receptor</keyword>
<dbReference type="OMA" id="TNCLPSG"/>
<evidence type="ECO:0000256" key="3">
    <source>
        <dbReference type="ARBA" id="ARBA00022475"/>
    </source>
</evidence>
<dbReference type="PRINTS" id="PR01610">
    <property type="entry name" value="CD36ANTIGEN"/>
</dbReference>
<keyword evidence="4 10" id="KW-0812">Transmembrane</keyword>
<evidence type="ECO:0000256" key="8">
    <source>
        <dbReference type="ARBA" id="ARBA00023170"/>
    </source>
</evidence>
<keyword evidence="5 10" id="KW-1133">Transmembrane helix</keyword>
<dbReference type="AlphaFoldDB" id="R7T8I8"/>
<dbReference type="GO" id="GO:0005886">
    <property type="term" value="C:plasma membrane"/>
    <property type="evidence" value="ECO:0007669"/>
    <property type="project" value="UniProtKB-SubCell"/>
</dbReference>
<dbReference type="EMBL" id="KB312379">
    <property type="protein sequence ID" value="ELT87314.1"/>
    <property type="molecule type" value="Genomic_DNA"/>
</dbReference>
<reference evidence="13" key="1">
    <citation type="submission" date="2012-12" db="EMBL/GenBank/DDBJ databases">
        <authorList>
            <person name="Hellsten U."/>
            <person name="Grimwood J."/>
            <person name="Chapman J.A."/>
            <person name="Shapiro H."/>
            <person name="Aerts A."/>
            <person name="Otillar R.P."/>
            <person name="Terry A.Y."/>
            <person name="Boore J.L."/>
            <person name="Simakov O."/>
            <person name="Marletaz F."/>
            <person name="Cho S.-J."/>
            <person name="Edsinger-Gonzales E."/>
            <person name="Havlak P."/>
            <person name="Kuo D.-H."/>
            <person name="Larsson T."/>
            <person name="Lv J."/>
            <person name="Arendt D."/>
            <person name="Savage R."/>
            <person name="Osoegawa K."/>
            <person name="de Jong P."/>
            <person name="Lindberg D.R."/>
            <person name="Seaver E.C."/>
            <person name="Weisblat D.A."/>
            <person name="Putnam N.H."/>
            <person name="Grigoriev I.V."/>
            <person name="Rokhsar D.S."/>
        </authorList>
    </citation>
    <scope>NUCLEOTIDE SEQUENCE</scope>
    <source>
        <strain evidence="13">I ESC-2004</strain>
    </source>
</reference>
<evidence type="ECO:0000313" key="12">
    <source>
        <dbReference type="EnsemblMetazoa" id="CapteP189109"/>
    </source>
</evidence>
<dbReference type="EMBL" id="AMQN01003642">
    <property type="status" value="NOT_ANNOTATED_CDS"/>
    <property type="molecule type" value="Genomic_DNA"/>
</dbReference>
<evidence type="ECO:0000256" key="5">
    <source>
        <dbReference type="ARBA" id="ARBA00022989"/>
    </source>
</evidence>
<reference evidence="12" key="3">
    <citation type="submission" date="2015-06" db="UniProtKB">
        <authorList>
            <consortium name="EnsemblMetazoa"/>
        </authorList>
    </citation>
    <scope>IDENTIFICATION</scope>
</reference>
<dbReference type="Proteomes" id="UP000014760">
    <property type="component" value="Unassembled WGS sequence"/>
</dbReference>
<keyword evidence="13" id="KW-1185">Reference proteome</keyword>